<dbReference type="Proteomes" id="UP000009144">
    <property type="component" value="Chromosome"/>
</dbReference>
<dbReference type="EMBL" id="CP003390">
    <property type="protein sequence ID" value="AFI85485.1"/>
    <property type="molecule type" value="Genomic_DNA"/>
</dbReference>
<dbReference type="PATRIC" id="fig|754476.3.peg.2645"/>
<dbReference type="STRING" id="754476.Q7A_2697"/>
<protein>
    <submittedName>
        <fullName evidence="1">Uncharacterized protein</fullName>
    </submittedName>
</protein>
<accession>I1XM66</accession>
<name>I1XM66_METNJ</name>
<evidence type="ECO:0000313" key="2">
    <source>
        <dbReference type="Proteomes" id="UP000009144"/>
    </source>
</evidence>
<reference evidence="1 2" key="1">
    <citation type="journal article" date="2012" name="J. Bacteriol.">
        <title>Complete genome sequences of Methylophaga sp. strain JAM1 and Methylophaga sp. strain JAM7.</title>
        <authorList>
            <person name="Villeneuve C."/>
            <person name="Martineau C."/>
            <person name="Mauffrey F."/>
            <person name="Villemur R."/>
        </authorList>
    </citation>
    <scope>NUCLEOTIDE SEQUENCE [LARGE SCALE GENOMIC DNA]</scope>
    <source>
        <strain evidence="1 2">JAM1</strain>
    </source>
</reference>
<reference evidence="1 2" key="2">
    <citation type="journal article" date="2013" name="Int. J. Syst. Evol. Microbiol.">
        <title>Methylophaga nitratireducenticrescens sp. nov. and Methylophaga frappieri sp. nov., isolated from the biofilm of the methanol-fed denitrification system treating the seawater at the Montreal Biodome.</title>
        <authorList>
            <person name="Villeneuve C."/>
            <person name="Martineau C."/>
            <person name="Mauffrey F."/>
            <person name="Villemur R."/>
        </authorList>
    </citation>
    <scope>NUCLEOTIDE SEQUENCE [LARGE SCALE GENOMIC DNA]</scope>
    <source>
        <strain evidence="1 2">JAM1</strain>
    </source>
</reference>
<keyword evidence="2" id="KW-1185">Reference proteome</keyword>
<dbReference type="KEGG" id="mej:Q7A_2697"/>
<evidence type="ECO:0000313" key="1">
    <source>
        <dbReference type="EMBL" id="AFI85485.1"/>
    </source>
</evidence>
<gene>
    <name evidence="1" type="ordered locus">Q7A_2697</name>
</gene>
<proteinExistence type="predicted"/>
<dbReference type="RefSeq" id="WP_014707846.1">
    <property type="nucleotide sequence ID" value="NC_017857.3"/>
</dbReference>
<organism evidence="1 2">
    <name type="scientific">Methylophaga nitratireducenticrescens</name>
    <dbReference type="NCBI Taxonomy" id="754476"/>
    <lineage>
        <taxon>Bacteria</taxon>
        <taxon>Pseudomonadati</taxon>
        <taxon>Pseudomonadota</taxon>
        <taxon>Gammaproteobacteria</taxon>
        <taxon>Thiotrichales</taxon>
        <taxon>Piscirickettsiaceae</taxon>
        <taxon>Methylophaga</taxon>
    </lineage>
</organism>
<sequence length="88" mass="10003">MTESNIRQPESVVDKYLLFVFKGGNGLGQILYLWALVGSLLSALILTVCSFIYSSWWLFLLVLLAVCSYVYLGRLGRELLGSIWPRDR</sequence>
<dbReference type="AlphaFoldDB" id="I1XM66"/>
<dbReference type="HOGENOM" id="CLU_2465487_0_0_6"/>